<dbReference type="Proteomes" id="UP001054945">
    <property type="component" value="Unassembled WGS sequence"/>
</dbReference>
<comment type="caution">
    <text evidence="1">The sequence shown here is derived from an EMBL/GenBank/DDBJ whole genome shotgun (WGS) entry which is preliminary data.</text>
</comment>
<keyword evidence="2" id="KW-1185">Reference proteome</keyword>
<organism evidence="1 2">
    <name type="scientific">Caerostris extrusa</name>
    <name type="common">Bark spider</name>
    <name type="synonym">Caerostris bankana</name>
    <dbReference type="NCBI Taxonomy" id="172846"/>
    <lineage>
        <taxon>Eukaryota</taxon>
        <taxon>Metazoa</taxon>
        <taxon>Ecdysozoa</taxon>
        <taxon>Arthropoda</taxon>
        <taxon>Chelicerata</taxon>
        <taxon>Arachnida</taxon>
        <taxon>Araneae</taxon>
        <taxon>Araneomorphae</taxon>
        <taxon>Entelegynae</taxon>
        <taxon>Araneoidea</taxon>
        <taxon>Araneidae</taxon>
        <taxon>Caerostris</taxon>
    </lineage>
</organism>
<protein>
    <submittedName>
        <fullName evidence="1">Uncharacterized protein</fullName>
    </submittedName>
</protein>
<reference evidence="1 2" key="1">
    <citation type="submission" date="2021-06" db="EMBL/GenBank/DDBJ databases">
        <title>Caerostris extrusa draft genome.</title>
        <authorList>
            <person name="Kono N."/>
            <person name="Arakawa K."/>
        </authorList>
    </citation>
    <scope>NUCLEOTIDE SEQUENCE [LARGE SCALE GENOMIC DNA]</scope>
</reference>
<sequence>MSKCPGNSSMWLEFYNYLENSIDKNSCLSIIWNCEKHIEGRYATSFYWTDKLSDWKNTTKCKVLQTVAKAYDPIGFIAPFVIRIKFLLKELWQLANRVCQIKDQVSPSQWTYSRGTENPADSVSRGLATSKIYNKSLSVPWSNMVEEDVLKIKKTTSTQIIADLPTARVVPNRVFSKVGLDFAGPFLIRFRKDRGLTGLHMETAYHQSACPSFISFVTFHLCGLSIKRRNFFKASEGVNFAKMIGYAKTGYFLIIQLLPA</sequence>
<dbReference type="InterPro" id="IPR008042">
    <property type="entry name" value="Retrotrans_Pao"/>
</dbReference>
<evidence type="ECO:0000313" key="2">
    <source>
        <dbReference type="Proteomes" id="UP001054945"/>
    </source>
</evidence>
<gene>
    <name evidence="1" type="ORF">CEXT_531911</name>
</gene>
<evidence type="ECO:0000313" key="1">
    <source>
        <dbReference type="EMBL" id="GIY40135.1"/>
    </source>
</evidence>
<dbReference type="PANTHER" id="PTHR47331:SF5">
    <property type="entry name" value="RIBONUCLEASE H"/>
    <property type="match status" value="1"/>
</dbReference>
<accession>A0AAV4T208</accession>
<proteinExistence type="predicted"/>
<dbReference type="PANTHER" id="PTHR47331">
    <property type="entry name" value="PHD-TYPE DOMAIN-CONTAINING PROTEIN"/>
    <property type="match status" value="1"/>
</dbReference>
<dbReference type="EMBL" id="BPLR01010563">
    <property type="protein sequence ID" value="GIY40135.1"/>
    <property type="molecule type" value="Genomic_DNA"/>
</dbReference>
<dbReference type="AlphaFoldDB" id="A0AAV4T208"/>
<name>A0AAV4T208_CAEEX</name>
<dbReference type="Pfam" id="PF05380">
    <property type="entry name" value="Peptidase_A17"/>
    <property type="match status" value="1"/>
</dbReference>